<keyword evidence="2" id="KW-1185">Reference proteome</keyword>
<protein>
    <submittedName>
        <fullName evidence="1">Uncharacterized protein</fullName>
    </submittedName>
</protein>
<sequence>MQIATELLEIYATNAGAVYQCDHRNRVLVHFAGEIAVLKVDAFLRLKHAIDSIDLEAMAANTERSSDFEIVTVCGCERCYVLTLMELYALRELLAGARFSMELNSMLYQCLHLQAA</sequence>
<dbReference type="RefSeq" id="WP_229962335.1">
    <property type="nucleotide sequence ID" value="NZ_JAJJWI010000021.1"/>
</dbReference>
<dbReference type="Proteomes" id="UP001597369">
    <property type="component" value="Unassembled WGS sequence"/>
</dbReference>
<dbReference type="EMBL" id="JBHUHV010000001">
    <property type="protein sequence ID" value="MFD2065324.1"/>
    <property type="molecule type" value="Genomic_DNA"/>
</dbReference>
<gene>
    <name evidence="1" type="ORF">ACFSKU_00385</name>
</gene>
<name>A0ABW4WSC2_9BACT</name>
<organism evidence="1 2">
    <name type="scientific">Pontibacter silvestris</name>
    <dbReference type="NCBI Taxonomy" id="2305183"/>
    <lineage>
        <taxon>Bacteria</taxon>
        <taxon>Pseudomonadati</taxon>
        <taxon>Bacteroidota</taxon>
        <taxon>Cytophagia</taxon>
        <taxon>Cytophagales</taxon>
        <taxon>Hymenobacteraceae</taxon>
        <taxon>Pontibacter</taxon>
    </lineage>
</organism>
<proteinExistence type="predicted"/>
<accession>A0ABW4WSC2</accession>
<reference evidence="2" key="1">
    <citation type="journal article" date="2019" name="Int. J. Syst. Evol. Microbiol.">
        <title>The Global Catalogue of Microorganisms (GCM) 10K type strain sequencing project: providing services to taxonomists for standard genome sequencing and annotation.</title>
        <authorList>
            <consortium name="The Broad Institute Genomics Platform"/>
            <consortium name="The Broad Institute Genome Sequencing Center for Infectious Disease"/>
            <person name="Wu L."/>
            <person name="Ma J."/>
        </authorList>
    </citation>
    <scope>NUCLEOTIDE SEQUENCE [LARGE SCALE GENOMIC DNA]</scope>
    <source>
        <strain evidence="2">JCM 16545</strain>
    </source>
</reference>
<comment type="caution">
    <text evidence="1">The sequence shown here is derived from an EMBL/GenBank/DDBJ whole genome shotgun (WGS) entry which is preliminary data.</text>
</comment>
<evidence type="ECO:0000313" key="1">
    <source>
        <dbReference type="EMBL" id="MFD2065324.1"/>
    </source>
</evidence>
<evidence type="ECO:0000313" key="2">
    <source>
        <dbReference type="Proteomes" id="UP001597369"/>
    </source>
</evidence>